<dbReference type="RefSeq" id="WP_254295583.1">
    <property type="nucleotide sequence ID" value="NZ_JAMLDX010000016.1"/>
</dbReference>
<feature type="region of interest" description="Disordered" evidence="1">
    <location>
        <begin position="169"/>
        <end position="198"/>
    </location>
</feature>
<organism evidence="2 3">
    <name type="scientific">Sphingomonas tagetis</name>
    <dbReference type="NCBI Taxonomy" id="2949092"/>
    <lineage>
        <taxon>Bacteria</taxon>
        <taxon>Pseudomonadati</taxon>
        <taxon>Pseudomonadota</taxon>
        <taxon>Alphaproteobacteria</taxon>
        <taxon>Sphingomonadales</taxon>
        <taxon>Sphingomonadaceae</taxon>
        <taxon>Sphingomonas</taxon>
    </lineage>
</organism>
<keyword evidence="3" id="KW-1185">Reference proteome</keyword>
<gene>
    <name evidence="2" type="ORF">M9978_17840</name>
</gene>
<feature type="compositionally biased region" description="Basic residues" evidence="1">
    <location>
        <begin position="181"/>
        <end position="192"/>
    </location>
</feature>
<comment type="caution">
    <text evidence="2">The sequence shown here is derived from an EMBL/GenBank/DDBJ whole genome shotgun (WGS) entry which is preliminary data.</text>
</comment>
<proteinExistence type="predicted"/>
<dbReference type="AlphaFoldDB" id="A0A9X2HUM0"/>
<reference evidence="2" key="1">
    <citation type="submission" date="2022-05" db="EMBL/GenBank/DDBJ databases">
        <title>Sphingomonas sp. strain MG17 Genome sequencing and assembly.</title>
        <authorList>
            <person name="Kim I."/>
        </authorList>
    </citation>
    <scope>NUCLEOTIDE SEQUENCE</scope>
    <source>
        <strain evidence="2">MG17</strain>
    </source>
</reference>
<accession>A0A9X2HUM0</accession>
<evidence type="ECO:0000256" key="1">
    <source>
        <dbReference type="SAM" id="MobiDB-lite"/>
    </source>
</evidence>
<name>A0A9X2HUM0_9SPHN</name>
<sequence length="198" mass="22063">MAIIHDYAEESTDIEVADLPVEALLCVGRIIRAVAEIENIVTMYLSTLAKLSDGHAVILFGREGYAKKVELARKFASAHGQEKLDEFKLHLENDAIKNVIEMRNVLAHGSYLGRTGDGRWAFQTVRQLELRSTEVVVEAISFGDQDFEHCAATSEELVEILETELRVKGARQQRRSGALGRHTKARTPRKVKPSVPLA</sequence>
<dbReference type="EMBL" id="JAMLDX010000016">
    <property type="protein sequence ID" value="MCP3732285.1"/>
    <property type="molecule type" value="Genomic_DNA"/>
</dbReference>
<evidence type="ECO:0000313" key="2">
    <source>
        <dbReference type="EMBL" id="MCP3732285.1"/>
    </source>
</evidence>
<protein>
    <submittedName>
        <fullName evidence="2">Uncharacterized protein</fullName>
    </submittedName>
</protein>
<evidence type="ECO:0000313" key="3">
    <source>
        <dbReference type="Proteomes" id="UP001139451"/>
    </source>
</evidence>
<dbReference type="Proteomes" id="UP001139451">
    <property type="component" value="Unassembled WGS sequence"/>
</dbReference>